<dbReference type="Proteomes" id="UP000554520">
    <property type="component" value="Unassembled WGS sequence"/>
</dbReference>
<organism evidence="1 2">
    <name type="scientific">Phyllobacterium trifolii</name>
    <dbReference type="NCBI Taxonomy" id="300193"/>
    <lineage>
        <taxon>Bacteria</taxon>
        <taxon>Pseudomonadati</taxon>
        <taxon>Pseudomonadota</taxon>
        <taxon>Alphaproteobacteria</taxon>
        <taxon>Hyphomicrobiales</taxon>
        <taxon>Phyllobacteriaceae</taxon>
        <taxon>Phyllobacterium</taxon>
    </lineage>
</organism>
<evidence type="ECO:0000313" key="2">
    <source>
        <dbReference type="Proteomes" id="UP000554520"/>
    </source>
</evidence>
<sequence>MDGSNRLAIDDICDILVEVRDRASPEGYGLLVHLIDEAFEEAASLRSSIGEVDESCSLPRP</sequence>
<protein>
    <submittedName>
        <fullName evidence="1">Uncharacterized protein</fullName>
    </submittedName>
</protein>
<evidence type="ECO:0000313" key="1">
    <source>
        <dbReference type="EMBL" id="MBB3146135.1"/>
    </source>
</evidence>
<comment type="caution">
    <text evidence="1">The sequence shown here is derived from an EMBL/GenBank/DDBJ whole genome shotgun (WGS) entry which is preliminary data.</text>
</comment>
<accession>A0A839U836</accession>
<name>A0A839U836_9HYPH</name>
<keyword evidence="2" id="KW-1185">Reference proteome</keyword>
<gene>
    <name evidence="1" type="ORF">FHS21_002550</name>
</gene>
<reference evidence="1 2" key="1">
    <citation type="submission" date="2020-08" db="EMBL/GenBank/DDBJ databases">
        <title>Genomic Encyclopedia of Type Strains, Phase III (KMG-III): the genomes of soil and plant-associated and newly described type strains.</title>
        <authorList>
            <person name="Whitman W."/>
        </authorList>
    </citation>
    <scope>NUCLEOTIDE SEQUENCE [LARGE SCALE GENOMIC DNA]</scope>
    <source>
        <strain evidence="1 2">CECT 7015</strain>
    </source>
</reference>
<dbReference type="EMBL" id="JACHXN010000007">
    <property type="protein sequence ID" value="MBB3146135.1"/>
    <property type="molecule type" value="Genomic_DNA"/>
</dbReference>
<dbReference type="RefSeq" id="WP_183661996.1">
    <property type="nucleotide sequence ID" value="NZ_JACHXN010000007.1"/>
</dbReference>
<proteinExistence type="predicted"/>
<dbReference type="AlphaFoldDB" id="A0A839U836"/>